<evidence type="ECO:0000313" key="2">
    <source>
        <dbReference type="Proteomes" id="UP000464787"/>
    </source>
</evidence>
<protein>
    <submittedName>
        <fullName evidence="1">Uncharacterized protein</fullName>
    </submittedName>
</protein>
<dbReference type="EMBL" id="CP047650">
    <property type="protein sequence ID" value="QHI98093.1"/>
    <property type="molecule type" value="Genomic_DNA"/>
</dbReference>
<keyword evidence="2" id="KW-1185">Reference proteome</keyword>
<dbReference type="KEGG" id="xyk:GT347_08855"/>
<dbReference type="AlphaFoldDB" id="A0A857J4E8"/>
<accession>A0A857J4E8</accession>
<reference evidence="1 2" key="1">
    <citation type="submission" date="2020-01" db="EMBL/GenBank/DDBJ databases">
        <title>Genome sequencing of strain KACC 21265.</title>
        <authorList>
            <person name="Heo J."/>
            <person name="Kim S.-J."/>
            <person name="Kim J.-S."/>
            <person name="Hong S.-B."/>
            <person name="Kwon S.-W."/>
        </authorList>
    </citation>
    <scope>NUCLEOTIDE SEQUENCE [LARGE SCALE GENOMIC DNA]</scope>
    <source>
        <strain evidence="1 2">KACC 21265</strain>
    </source>
</reference>
<organism evidence="1 2">
    <name type="scientific">Xylophilus rhododendri</name>
    <dbReference type="NCBI Taxonomy" id="2697032"/>
    <lineage>
        <taxon>Bacteria</taxon>
        <taxon>Pseudomonadati</taxon>
        <taxon>Pseudomonadota</taxon>
        <taxon>Betaproteobacteria</taxon>
        <taxon>Burkholderiales</taxon>
        <taxon>Xylophilus</taxon>
    </lineage>
</organism>
<gene>
    <name evidence="1" type="ORF">GT347_08855</name>
</gene>
<dbReference type="RefSeq" id="WP_160551610.1">
    <property type="nucleotide sequence ID" value="NZ_CP047650.1"/>
</dbReference>
<proteinExistence type="predicted"/>
<sequence length="294" mass="33604">MHFPAGFITFLQQANAALMGVPWALPDRPSRRSIPVMPADFPAGLAGLQEAGTFQPPTASLSLPGYPDSDRTAMWSQLDPVIRHSPTLRHQLERMRQGGWAVRWSSDEPSLCNVTERVVVLSPDEPLGMIVGKLAHEARHTFQPPITSRQFPDEWTFAKRVRIDEAHAVFNHLWVRDEIRRATGHDIGIGMGHPDYYQLAWELVLLHGDKSRLLHHIDRLYRWETPSANPDDCYWGDARNEWRKDAGLAPVRPRSRVVEAGRQRALRLLEREALEMGLWQGGQAWRAWQTAWQI</sequence>
<name>A0A857J4E8_9BURK</name>
<evidence type="ECO:0000313" key="1">
    <source>
        <dbReference type="EMBL" id="QHI98093.1"/>
    </source>
</evidence>
<dbReference type="Proteomes" id="UP000464787">
    <property type="component" value="Chromosome"/>
</dbReference>